<evidence type="ECO:0000256" key="1">
    <source>
        <dbReference type="SAM" id="MobiDB-lite"/>
    </source>
</evidence>
<proteinExistence type="predicted"/>
<feature type="compositionally biased region" description="Basic and acidic residues" evidence="1">
    <location>
        <begin position="709"/>
        <end position="719"/>
    </location>
</feature>
<comment type="caution">
    <text evidence="2">The sequence shown here is derived from an EMBL/GenBank/DDBJ whole genome shotgun (WGS) entry which is preliminary data.</text>
</comment>
<accession>A0A8H6XLK2</accession>
<gene>
    <name evidence="2" type="ORF">MSAN_02030000</name>
</gene>
<feature type="region of interest" description="Disordered" evidence="1">
    <location>
        <begin position="698"/>
        <end position="788"/>
    </location>
</feature>
<evidence type="ECO:0000313" key="2">
    <source>
        <dbReference type="EMBL" id="KAF7342721.1"/>
    </source>
</evidence>
<sequence>MGVIRLQLQSDGLSENRINNLLRPEDRQNVKLAYDLLREIWRLPSLDSSSGKSVRFIENRAAMRFLGSLFRHLIFPYICTSLSLMEQLRHLSAAAHLLLALTRKTDAGARFMPTQLYIDLMLMIKNVFFCVAKTQVDCPDGNFWLILLGTDRLETLFGILRTMVGSDSNVDLLQLALRITGTTEVATILAKYPHWDSAPRRLKLPILSGDDIEIEQKQDHITPEHWIGDTAMSSPNFASVLQELSDEKAAGKDINILQPFGEDIIHAERAADDIDDSAEDYVEPGASATPADPLDPAPEPFREDAVAEDDTEQKYSPTFSLGGKEVYKGRWLNQIFRDYRNPHAGSRDRLKRVASLPRYMVQTETTYASIIRSDDHPDGPEITLDLPIISFVQCEEKYFVCIGEVTDLHHNDEHHTSLSTDLLLEPSTTVTFQLLHIHPALQSDDTTGKNDWIWKKGRGKTFSAPGRLVELIDPDVHVAEGQCTHLLFDSQDILAVGAMLFGRMTAADGPKIGTISRSHSFPYKNHDEKLCFLCEDPEVEREIARIGACAYCVPAVKVGTKIPDILNHNAAHILFNPAIKAEHQPCGLCLRPFPQCTFVLKGSSPEFQVDGKKSNCPAYTRFAYQKASISEPNNPSSNVPVPCPATGCRSVVWRYNLKAHFHSQHPGQAHAVYEDLATISATEKGLLKALWTRRHAKRLRNSKKSKAKKPIEDDVSERHKTSRAIRTNEEPDADDEPAAPREDDTWSRSYEPDTDNEAAVSQEDNTSSMDSDSEFPTELPELHDDDDEEIETTTPLLLVRNSQDDTNIQEAILESDQEANGLLPRAASLAIATLNSSCWSQESTEAQLQADIRGL</sequence>
<dbReference type="AlphaFoldDB" id="A0A8H6XLK2"/>
<dbReference type="EMBL" id="JACAZH010000025">
    <property type="protein sequence ID" value="KAF7342721.1"/>
    <property type="molecule type" value="Genomic_DNA"/>
</dbReference>
<organism evidence="2 3">
    <name type="scientific">Mycena sanguinolenta</name>
    <dbReference type="NCBI Taxonomy" id="230812"/>
    <lineage>
        <taxon>Eukaryota</taxon>
        <taxon>Fungi</taxon>
        <taxon>Dikarya</taxon>
        <taxon>Basidiomycota</taxon>
        <taxon>Agaricomycotina</taxon>
        <taxon>Agaricomycetes</taxon>
        <taxon>Agaricomycetidae</taxon>
        <taxon>Agaricales</taxon>
        <taxon>Marasmiineae</taxon>
        <taxon>Mycenaceae</taxon>
        <taxon>Mycena</taxon>
    </lineage>
</organism>
<protein>
    <submittedName>
        <fullName evidence="2">Uncharacterized protein</fullName>
    </submittedName>
</protein>
<feature type="compositionally biased region" description="Basic residues" evidence="1">
    <location>
        <begin position="698"/>
        <end position="708"/>
    </location>
</feature>
<feature type="region of interest" description="Disordered" evidence="1">
    <location>
        <begin position="280"/>
        <end position="317"/>
    </location>
</feature>
<keyword evidence="3" id="KW-1185">Reference proteome</keyword>
<dbReference type="OrthoDB" id="2691851at2759"/>
<name>A0A8H6XLK2_9AGAR</name>
<evidence type="ECO:0000313" key="3">
    <source>
        <dbReference type="Proteomes" id="UP000623467"/>
    </source>
</evidence>
<reference evidence="2" key="1">
    <citation type="submission" date="2020-05" db="EMBL/GenBank/DDBJ databases">
        <title>Mycena genomes resolve the evolution of fungal bioluminescence.</title>
        <authorList>
            <person name="Tsai I.J."/>
        </authorList>
    </citation>
    <scope>NUCLEOTIDE SEQUENCE</scope>
    <source>
        <strain evidence="2">160909Yilan</strain>
    </source>
</reference>
<dbReference type="Proteomes" id="UP000623467">
    <property type="component" value="Unassembled WGS sequence"/>
</dbReference>